<dbReference type="GO" id="GO:0016020">
    <property type="term" value="C:membrane"/>
    <property type="evidence" value="ECO:0007669"/>
    <property type="project" value="UniProtKB-SubCell"/>
</dbReference>
<protein>
    <submittedName>
        <fullName evidence="6">Protein DEFECTIVE IN EXINE FORMATION 1</fullName>
    </submittedName>
</protein>
<dbReference type="InterPro" id="IPR028994">
    <property type="entry name" value="Integrin_alpha_N"/>
</dbReference>
<dbReference type="Proteomes" id="UP000436088">
    <property type="component" value="Unassembled WGS sequence"/>
</dbReference>
<keyword evidence="3" id="KW-1133">Transmembrane helix</keyword>
<keyword evidence="2" id="KW-0812">Transmembrane</keyword>
<dbReference type="Pfam" id="PF23722">
    <property type="entry name" value="Beta-sand_DEX1"/>
    <property type="match status" value="1"/>
</dbReference>
<evidence type="ECO:0000256" key="3">
    <source>
        <dbReference type="ARBA" id="ARBA00022989"/>
    </source>
</evidence>
<dbReference type="PANTHER" id="PTHR21419:SF23">
    <property type="entry name" value="PROTEIN DEFECTIVE IN EXINE FORMATION 1"/>
    <property type="match status" value="1"/>
</dbReference>
<dbReference type="PANTHER" id="PTHR21419">
    <property type="match status" value="1"/>
</dbReference>
<feature type="domain" description="DEX1 C-terminal" evidence="5">
    <location>
        <begin position="144"/>
        <end position="248"/>
    </location>
</feature>
<evidence type="ECO:0000259" key="5">
    <source>
        <dbReference type="Pfam" id="PF23722"/>
    </source>
</evidence>
<dbReference type="InterPro" id="IPR056376">
    <property type="entry name" value="DEX1_C"/>
</dbReference>
<accession>A0A6A2ZF61</accession>
<dbReference type="InterPro" id="IPR045232">
    <property type="entry name" value="FAM234"/>
</dbReference>
<comment type="subcellular location">
    <subcellularLocation>
        <location evidence="1">Membrane</location>
        <topology evidence="1">Single-pass membrane protein</topology>
    </subcellularLocation>
</comment>
<keyword evidence="4" id="KW-0472">Membrane</keyword>
<organism evidence="6 7">
    <name type="scientific">Hibiscus syriacus</name>
    <name type="common">Rose of Sharon</name>
    <dbReference type="NCBI Taxonomy" id="106335"/>
    <lineage>
        <taxon>Eukaryota</taxon>
        <taxon>Viridiplantae</taxon>
        <taxon>Streptophyta</taxon>
        <taxon>Embryophyta</taxon>
        <taxon>Tracheophyta</taxon>
        <taxon>Spermatophyta</taxon>
        <taxon>Magnoliopsida</taxon>
        <taxon>eudicotyledons</taxon>
        <taxon>Gunneridae</taxon>
        <taxon>Pentapetalae</taxon>
        <taxon>rosids</taxon>
        <taxon>malvids</taxon>
        <taxon>Malvales</taxon>
        <taxon>Malvaceae</taxon>
        <taxon>Malvoideae</taxon>
        <taxon>Hibiscus</taxon>
    </lineage>
</organism>
<dbReference type="EMBL" id="VEPZ02001167">
    <property type="protein sequence ID" value="KAE8689742.1"/>
    <property type="molecule type" value="Genomic_DNA"/>
</dbReference>
<evidence type="ECO:0000313" key="7">
    <source>
        <dbReference type="Proteomes" id="UP000436088"/>
    </source>
</evidence>
<keyword evidence="7" id="KW-1185">Reference proteome</keyword>
<proteinExistence type="predicted"/>
<dbReference type="SUPFAM" id="SSF69318">
    <property type="entry name" value="Integrin alpha N-terminal domain"/>
    <property type="match status" value="1"/>
</dbReference>
<dbReference type="AlphaFoldDB" id="A0A6A2ZF61"/>
<reference evidence="6" key="1">
    <citation type="submission" date="2019-09" db="EMBL/GenBank/DDBJ databases">
        <title>Draft genome information of white flower Hibiscus syriacus.</title>
        <authorList>
            <person name="Kim Y.-M."/>
        </authorList>
    </citation>
    <scope>NUCLEOTIDE SEQUENCE [LARGE SCALE GENOMIC DNA]</scope>
    <source>
        <strain evidence="6">YM2019G1</strain>
    </source>
</reference>
<name>A0A6A2ZF61_HIBSY</name>
<evidence type="ECO:0000256" key="2">
    <source>
        <dbReference type="ARBA" id="ARBA00022692"/>
    </source>
</evidence>
<evidence type="ECO:0000313" key="6">
    <source>
        <dbReference type="EMBL" id="KAE8689742.1"/>
    </source>
</evidence>
<comment type="caution">
    <text evidence="6">The sequence shown here is derived from an EMBL/GenBank/DDBJ whole genome shotgun (WGS) entry which is preliminary data.</text>
</comment>
<sequence length="284" mass="32422">MHIKIYTRLKHFEINLSEYHLFAQGPAVGDVDGDGHKDLVVPTLSGNIYVLSGKDGSVVRPYPYRTQEKVMIQVLLDLSKRGEKSKGLSIVTTSFDGYLYSMVLADNVDGGDDLDLIVTTMNGNAWRSNNQGRNKVANRYNREGVYGTHSSRAFRDEEGKSFWVEIEMVDKHRYPSRFQAPYNVTTTLLVPGNYEGERSIKQSQIFERPGKYRIKLPTLGVRTTRTVVVEMVDKNELYFSDGFSLTFHMYYYKLLKLILPRCFLQSKDTDLPNSDSQALNSMKT</sequence>
<gene>
    <name evidence="6" type="ORF">F3Y22_tig00110931pilonHSYRG00019</name>
</gene>
<evidence type="ECO:0000256" key="1">
    <source>
        <dbReference type="ARBA" id="ARBA00004167"/>
    </source>
</evidence>
<evidence type="ECO:0000256" key="4">
    <source>
        <dbReference type="ARBA" id="ARBA00023136"/>
    </source>
</evidence>